<accession>A0A8J2SDH8</accession>
<dbReference type="AlphaFoldDB" id="A0A8J2SDH8"/>
<feature type="signal peptide" evidence="2">
    <location>
        <begin position="1"/>
        <end position="24"/>
    </location>
</feature>
<dbReference type="InterPro" id="IPR016135">
    <property type="entry name" value="UBQ-conjugating_enzyme/RWD"/>
</dbReference>
<evidence type="ECO:0000313" key="4">
    <source>
        <dbReference type="EMBL" id="CAH0369905.1"/>
    </source>
</evidence>
<dbReference type="Pfam" id="PF00179">
    <property type="entry name" value="UQ_con"/>
    <property type="match status" value="1"/>
</dbReference>
<feature type="compositionally biased region" description="Low complexity" evidence="1">
    <location>
        <begin position="109"/>
        <end position="120"/>
    </location>
</feature>
<feature type="chain" id="PRO_5035312939" description="UBC core domain-containing protein" evidence="2">
    <location>
        <begin position="25"/>
        <end position="259"/>
    </location>
</feature>
<dbReference type="SUPFAM" id="SSF54495">
    <property type="entry name" value="UBC-like"/>
    <property type="match status" value="1"/>
</dbReference>
<sequence>MQRIRHSGALLATILATAVAVAPARRAMHTRALRVSGGANATSLAPEAKAGLLDGGGGGSLATRLFGVIRKTVRMTLRLLGFGKDGGDEDTAPATKKKVAAKKKRRSPARASPAQRQAQRISRELTDFVENPPDGCKVSVGKNLNVWIVTMTGAEGTIFAGEKYKLRVSFPADYPTSPPSCYFLEPTPRHPHVYTNGDICLNLLGNGWRPTITVAQLSLSILSMLSSAKTKGIPQDNAVHAASAPGKPQEGWMYHDDSC</sequence>
<keyword evidence="2" id="KW-0732">Signal</keyword>
<dbReference type="SMART" id="SM00212">
    <property type="entry name" value="UBCc"/>
    <property type="match status" value="1"/>
</dbReference>
<keyword evidence="5" id="KW-1185">Reference proteome</keyword>
<dbReference type="CDD" id="cd23808">
    <property type="entry name" value="UBCc_UBE2W"/>
    <property type="match status" value="1"/>
</dbReference>
<evidence type="ECO:0000256" key="2">
    <source>
        <dbReference type="SAM" id="SignalP"/>
    </source>
</evidence>
<dbReference type="PROSITE" id="PS50127">
    <property type="entry name" value="UBC_2"/>
    <property type="match status" value="1"/>
</dbReference>
<evidence type="ECO:0000313" key="5">
    <source>
        <dbReference type="Proteomes" id="UP000789595"/>
    </source>
</evidence>
<dbReference type="InterPro" id="IPR050113">
    <property type="entry name" value="Ub_conjugating_enzyme"/>
</dbReference>
<feature type="region of interest" description="Disordered" evidence="1">
    <location>
        <begin position="86"/>
        <end position="120"/>
    </location>
</feature>
<dbReference type="Proteomes" id="UP000789595">
    <property type="component" value="Unassembled WGS sequence"/>
</dbReference>
<name>A0A8J2SDH8_9STRA</name>
<dbReference type="EMBL" id="CAKKNE010000002">
    <property type="protein sequence ID" value="CAH0369905.1"/>
    <property type="molecule type" value="Genomic_DNA"/>
</dbReference>
<dbReference type="InterPro" id="IPR000608">
    <property type="entry name" value="UBC"/>
</dbReference>
<reference evidence="4" key="1">
    <citation type="submission" date="2021-11" db="EMBL/GenBank/DDBJ databases">
        <authorList>
            <consortium name="Genoscope - CEA"/>
            <person name="William W."/>
        </authorList>
    </citation>
    <scope>NUCLEOTIDE SEQUENCE</scope>
</reference>
<protein>
    <recommendedName>
        <fullName evidence="3">UBC core domain-containing protein</fullName>
    </recommendedName>
</protein>
<gene>
    <name evidence="4" type="ORF">PECAL_2P30490</name>
</gene>
<dbReference type="OrthoDB" id="1158011at2759"/>
<dbReference type="Gene3D" id="3.10.110.10">
    <property type="entry name" value="Ubiquitin Conjugating Enzyme"/>
    <property type="match status" value="1"/>
</dbReference>
<organism evidence="4 5">
    <name type="scientific">Pelagomonas calceolata</name>
    <dbReference type="NCBI Taxonomy" id="35677"/>
    <lineage>
        <taxon>Eukaryota</taxon>
        <taxon>Sar</taxon>
        <taxon>Stramenopiles</taxon>
        <taxon>Ochrophyta</taxon>
        <taxon>Pelagophyceae</taxon>
        <taxon>Pelagomonadales</taxon>
        <taxon>Pelagomonadaceae</taxon>
        <taxon>Pelagomonas</taxon>
    </lineage>
</organism>
<comment type="caution">
    <text evidence="4">The sequence shown here is derived from an EMBL/GenBank/DDBJ whole genome shotgun (WGS) entry which is preliminary data.</text>
</comment>
<dbReference type="PANTHER" id="PTHR24067">
    <property type="entry name" value="UBIQUITIN-CONJUGATING ENZYME E2"/>
    <property type="match status" value="1"/>
</dbReference>
<feature type="compositionally biased region" description="Basic residues" evidence="1">
    <location>
        <begin position="95"/>
        <end position="108"/>
    </location>
</feature>
<evidence type="ECO:0000259" key="3">
    <source>
        <dbReference type="PROSITE" id="PS50127"/>
    </source>
</evidence>
<feature type="domain" description="UBC core" evidence="3">
    <location>
        <begin position="116"/>
        <end position="259"/>
    </location>
</feature>
<proteinExistence type="predicted"/>
<evidence type="ECO:0000256" key="1">
    <source>
        <dbReference type="SAM" id="MobiDB-lite"/>
    </source>
</evidence>